<keyword evidence="5" id="KW-0966">Cell projection</keyword>
<proteinExistence type="predicted"/>
<protein>
    <recommendedName>
        <fullName evidence="3">LisH domain-containing protein ARMC9</fullName>
    </recommendedName>
</protein>
<dbReference type="GO" id="GO:0036064">
    <property type="term" value="C:ciliary basal body"/>
    <property type="evidence" value="ECO:0007669"/>
    <property type="project" value="InterPro"/>
</dbReference>
<feature type="domain" description="ARMC9 CTLH-like" evidence="8">
    <location>
        <begin position="66"/>
        <end position="193"/>
    </location>
</feature>
<dbReference type="InterPro" id="IPR040369">
    <property type="entry name" value="ARMC9"/>
</dbReference>
<evidence type="ECO:0000256" key="6">
    <source>
        <dbReference type="SAM" id="MobiDB-lite"/>
    </source>
</evidence>
<dbReference type="Pfam" id="PF23138">
    <property type="entry name" value="CTLH_Armc9"/>
    <property type="match status" value="1"/>
</dbReference>
<evidence type="ECO:0000259" key="8">
    <source>
        <dbReference type="Pfam" id="PF23138"/>
    </source>
</evidence>
<evidence type="ECO:0000256" key="4">
    <source>
        <dbReference type="ARBA" id="ARBA00022794"/>
    </source>
</evidence>
<dbReference type="PROSITE" id="PS50896">
    <property type="entry name" value="LISH"/>
    <property type="match status" value="1"/>
</dbReference>
<dbReference type="GO" id="GO:0060271">
    <property type="term" value="P:cilium assembly"/>
    <property type="evidence" value="ECO:0007669"/>
    <property type="project" value="InterPro"/>
</dbReference>
<dbReference type="InterPro" id="IPR048959">
    <property type="entry name" value="ARMC9_ARM_dom"/>
</dbReference>
<comment type="caution">
    <text evidence="9">The sequence shown here is derived from an EMBL/GenBank/DDBJ whole genome shotgun (WGS) entry which is preliminary data.</text>
</comment>
<dbReference type="Gene3D" id="1.25.10.10">
    <property type="entry name" value="Leucine-rich Repeat Variant"/>
    <property type="match status" value="1"/>
</dbReference>
<feature type="domain" description="LisH" evidence="7">
    <location>
        <begin position="456"/>
        <end position="571"/>
    </location>
</feature>
<gene>
    <name evidence="9" type="ORF">AKO1_012402</name>
</gene>
<keyword evidence="10" id="KW-1185">Reference proteome</keyword>
<dbReference type="EMBL" id="JAOPGA020000795">
    <property type="protein sequence ID" value="KAL0481808.1"/>
    <property type="molecule type" value="Genomic_DNA"/>
</dbReference>
<dbReference type="InterPro" id="IPR006594">
    <property type="entry name" value="LisH"/>
</dbReference>
<feature type="compositionally biased region" description="Acidic residues" evidence="6">
    <location>
        <begin position="587"/>
        <end position="612"/>
    </location>
</feature>
<dbReference type="Pfam" id="PF21050">
    <property type="entry name" value="ARMC9_ARM"/>
    <property type="match status" value="1"/>
</dbReference>
<organism evidence="9 10">
    <name type="scientific">Acrasis kona</name>
    <dbReference type="NCBI Taxonomy" id="1008807"/>
    <lineage>
        <taxon>Eukaryota</taxon>
        <taxon>Discoba</taxon>
        <taxon>Heterolobosea</taxon>
        <taxon>Tetramitia</taxon>
        <taxon>Eutetramitia</taxon>
        <taxon>Acrasidae</taxon>
        <taxon>Acrasis</taxon>
    </lineage>
</organism>
<dbReference type="SUPFAM" id="SSF48371">
    <property type="entry name" value="ARM repeat"/>
    <property type="match status" value="1"/>
</dbReference>
<sequence>MKNDESKKFQELNGLVFEYLSYHGLVDTVRSFEQELKRLLNERPGTASLSIPDQKTRPLSASQIQHNKEEMMSSLEHGNMASFFSMWEKYVGAKLRTSDDDTIRLEFFARLYAATIALREGSRDMKAHKKNIEEFKNYIDRKGNLIRSPDLLPFYALPYIPEPSTHPSFATIFQKPWKEDLFSQISDYLDQTFVRPQQAPALHSLLKNDPKPNTLSSSISIEKTERGKNEQNGNLKHLEERYKELHYVSEDLIRALGGVMKGKRLNIEFLRCAKEKLDSLNFSQLNLTPASINDNLSSSMSLSKASLYAALDYQKIRKSFSSGDRDQIPYILQALRWRLNKTKPRQASRMVLQSFISGDLFGLQSGDKVVLKSLLSDREPLVIEYTLRILNAFASESIGIQYLLSCLKRSKGNDSFPINDLMTHLTKEPSDTLSRQNIIGTLQKISIRRSAQPKFIELNGIETMCKILRNGAEKCGDYSAEYGTALLMNLCLGRGARAKYEANHNLILTTLSDLLEYDNPQVRTYVHGALYTILNASPLMREKAQELGMEDMLTERPDDELNHQVAHVLKILFEGGDIRDSLRPDKDEMDEVQEEYDEDEGDDNEEEEETIEPSESSGERLLCTLFLASNETAREEAIIMNNVKRPATSSTNFQPRASMSKGPHVSFSLDEVVHKSKRMIDDDVQAEYDYDDD</sequence>
<evidence type="ECO:0000313" key="10">
    <source>
        <dbReference type="Proteomes" id="UP001431209"/>
    </source>
</evidence>
<accession>A0AAW2YYB3</accession>
<keyword evidence="4" id="KW-0970">Cilium biogenesis/degradation</keyword>
<dbReference type="InterPro" id="IPR016024">
    <property type="entry name" value="ARM-type_fold"/>
</dbReference>
<evidence type="ECO:0000256" key="1">
    <source>
        <dbReference type="ARBA" id="ARBA00004114"/>
    </source>
</evidence>
<dbReference type="PANTHER" id="PTHR14881">
    <property type="entry name" value="LISH DOMAIN-CONTAINING PROTEIN ARMC9"/>
    <property type="match status" value="1"/>
</dbReference>
<evidence type="ECO:0000256" key="5">
    <source>
        <dbReference type="ARBA" id="ARBA00023273"/>
    </source>
</evidence>
<evidence type="ECO:0000256" key="2">
    <source>
        <dbReference type="ARBA" id="ARBA00004120"/>
    </source>
</evidence>
<dbReference type="InterPro" id="IPR056327">
    <property type="entry name" value="ARMC9_CTLH-like_dom"/>
</dbReference>
<dbReference type="GO" id="GO:0005814">
    <property type="term" value="C:centriole"/>
    <property type="evidence" value="ECO:0007669"/>
    <property type="project" value="UniProtKB-SubCell"/>
</dbReference>
<dbReference type="AlphaFoldDB" id="A0AAW2YYB3"/>
<dbReference type="Proteomes" id="UP001431209">
    <property type="component" value="Unassembled WGS sequence"/>
</dbReference>
<name>A0AAW2YYB3_9EUKA</name>
<dbReference type="PANTHER" id="PTHR14881:SF4">
    <property type="entry name" value="LISH DOMAIN-CONTAINING PROTEIN ARMC9"/>
    <property type="match status" value="1"/>
</dbReference>
<dbReference type="GO" id="GO:0097542">
    <property type="term" value="C:ciliary tip"/>
    <property type="evidence" value="ECO:0007669"/>
    <property type="project" value="TreeGrafter"/>
</dbReference>
<feature type="region of interest" description="Disordered" evidence="6">
    <location>
        <begin position="580"/>
        <end position="618"/>
    </location>
</feature>
<evidence type="ECO:0000259" key="7">
    <source>
        <dbReference type="Pfam" id="PF21050"/>
    </source>
</evidence>
<feature type="compositionally biased region" description="Polar residues" evidence="6">
    <location>
        <begin position="211"/>
        <end position="221"/>
    </location>
</feature>
<reference evidence="9 10" key="1">
    <citation type="submission" date="2024-03" db="EMBL/GenBank/DDBJ databases">
        <title>The Acrasis kona genome and developmental transcriptomes reveal deep origins of eukaryotic multicellular pathways.</title>
        <authorList>
            <person name="Sheikh S."/>
            <person name="Fu C.-J."/>
            <person name="Brown M.W."/>
            <person name="Baldauf S.L."/>
        </authorList>
    </citation>
    <scope>NUCLEOTIDE SEQUENCE [LARGE SCALE GENOMIC DNA]</scope>
    <source>
        <strain evidence="9 10">ATCC MYA-3509</strain>
    </source>
</reference>
<comment type="subcellular location">
    <subcellularLocation>
        <location evidence="2">Cytoplasm</location>
        <location evidence="2">Cytoskeleton</location>
        <location evidence="2">Cilium basal body</location>
    </subcellularLocation>
    <subcellularLocation>
        <location evidence="1">Cytoplasm</location>
        <location evidence="1">Cytoskeleton</location>
        <location evidence="1">Microtubule organizing center</location>
        <location evidence="1">Centrosome</location>
        <location evidence="1">Centriole</location>
    </subcellularLocation>
</comment>
<dbReference type="InterPro" id="IPR011989">
    <property type="entry name" value="ARM-like"/>
</dbReference>
<evidence type="ECO:0000313" key="9">
    <source>
        <dbReference type="EMBL" id="KAL0481808.1"/>
    </source>
</evidence>
<evidence type="ECO:0000256" key="3">
    <source>
        <dbReference type="ARBA" id="ARBA00021146"/>
    </source>
</evidence>
<feature type="region of interest" description="Disordered" evidence="6">
    <location>
        <begin position="204"/>
        <end position="232"/>
    </location>
</feature>